<dbReference type="CDD" id="cd06097">
    <property type="entry name" value="Aspergillopepsin_like"/>
    <property type="match status" value="1"/>
</dbReference>
<protein>
    <recommendedName>
        <fullName evidence="7">Peptidase A1 domain-containing protein</fullName>
    </recommendedName>
</protein>
<dbReference type="InterPro" id="IPR021109">
    <property type="entry name" value="Peptidase_aspartic_dom_sf"/>
</dbReference>
<evidence type="ECO:0000313" key="8">
    <source>
        <dbReference type="EMBL" id="CAK7273383.1"/>
    </source>
</evidence>
<evidence type="ECO:0000256" key="4">
    <source>
        <dbReference type="ARBA" id="ARBA00022801"/>
    </source>
</evidence>
<dbReference type="InterPro" id="IPR033121">
    <property type="entry name" value="PEPTIDASE_A1"/>
</dbReference>
<dbReference type="PRINTS" id="PR00792">
    <property type="entry name" value="PEPSIN"/>
</dbReference>
<dbReference type="SUPFAM" id="SSF50630">
    <property type="entry name" value="Acid proteases"/>
    <property type="match status" value="1"/>
</dbReference>
<keyword evidence="4 5" id="KW-0378">Hydrolase</keyword>
<dbReference type="InterPro" id="IPR001969">
    <property type="entry name" value="Aspartic_peptidase_AS"/>
</dbReference>
<keyword evidence="3 5" id="KW-0064">Aspartyl protease</keyword>
<comment type="caution">
    <text evidence="8">The sequence shown here is derived from an EMBL/GenBank/DDBJ whole genome shotgun (WGS) entry which is preliminary data.</text>
</comment>
<dbReference type="Proteomes" id="UP001642501">
    <property type="component" value="Unassembled WGS sequence"/>
</dbReference>
<evidence type="ECO:0000256" key="5">
    <source>
        <dbReference type="RuleBase" id="RU000454"/>
    </source>
</evidence>
<comment type="similarity">
    <text evidence="1 5">Belongs to the peptidase A1 family.</text>
</comment>
<dbReference type="Gene3D" id="2.40.70.10">
    <property type="entry name" value="Acid Proteases"/>
    <property type="match status" value="2"/>
</dbReference>
<dbReference type="InterPro" id="IPR001461">
    <property type="entry name" value="Aspartic_peptidase_A1"/>
</dbReference>
<dbReference type="PROSITE" id="PS51767">
    <property type="entry name" value="PEPTIDASE_A1"/>
    <property type="match status" value="1"/>
</dbReference>
<keyword evidence="9" id="KW-1185">Reference proteome</keyword>
<dbReference type="PANTHER" id="PTHR47966:SF2">
    <property type="entry name" value="ASPERGILLOPEPSIN-1-RELATED"/>
    <property type="match status" value="1"/>
</dbReference>
<feature type="signal peptide" evidence="6">
    <location>
        <begin position="1"/>
        <end position="19"/>
    </location>
</feature>
<dbReference type="PANTHER" id="PTHR47966">
    <property type="entry name" value="BETA-SITE APP-CLEAVING ENZYME, ISOFORM A-RELATED"/>
    <property type="match status" value="1"/>
</dbReference>
<evidence type="ECO:0000259" key="7">
    <source>
        <dbReference type="PROSITE" id="PS51767"/>
    </source>
</evidence>
<evidence type="ECO:0000256" key="2">
    <source>
        <dbReference type="ARBA" id="ARBA00022670"/>
    </source>
</evidence>
<evidence type="ECO:0000313" key="9">
    <source>
        <dbReference type="Proteomes" id="UP001642501"/>
    </source>
</evidence>
<dbReference type="EMBL" id="CAWUOM010000131">
    <property type="protein sequence ID" value="CAK7273383.1"/>
    <property type="molecule type" value="Genomic_DNA"/>
</dbReference>
<dbReference type="PROSITE" id="PS00141">
    <property type="entry name" value="ASP_PROTEASE"/>
    <property type="match status" value="1"/>
</dbReference>
<dbReference type="Pfam" id="PF00026">
    <property type="entry name" value="Asp"/>
    <property type="match status" value="1"/>
</dbReference>
<keyword evidence="6" id="KW-0732">Signal</keyword>
<evidence type="ECO:0000256" key="1">
    <source>
        <dbReference type="ARBA" id="ARBA00007447"/>
    </source>
</evidence>
<evidence type="ECO:0000256" key="3">
    <source>
        <dbReference type="ARBA" id="ARBA00022750"/>
    </source>
</evidence>
<reference evidence="8 9" key="1">
    <citation type="submission" date="2024-01" db="EMBL/GenBank/DDBJ databases">
        <authorList>
            <person name="Allen C."/>
            <person name="Tagirdzhanova G."/>
        </authorList>
    </citation>
    <scope>NUCLEOTIDE SEQUENCE [LARGE SCALE GENOMIC DNA]</scope>
    <source>
        <strain evidence="8 9">CBS 573.63</strain>
    </source>
</reference>
<evidence type="ECO:0000256" key="6">
    <source>
        <dbReference type="SAM" id="SignalP"/>
    </source>
</evidence>
<organism evidence="8 9">
    <name type="scientific">Sporothrix epigloea</name>
    <dbReference type="NCBI Taxonomy" id="1892477"/>
    <lineage>
        <taxon>Eukaryota</taxon>
        <taxon>Fungi</taxon>
        <taxon>Dikarya</taxon>
        <taxon>Ascomycota</taxon>
        <taxon>Pezizomycotina</taxon>
        <taxon>Sordariomycetes</taxon>
        <taxon>Sordariomycetidae</taxon>
        <taxon>Ophiostomatales</taxon>
        <taxon>Ophiostomataceae</taxon>
        <taxon>Sporothrix</taxon>
    </lineage>
</organism>
<accession>A0ABP0DYK7</accession>
<name>A0ABP0DYK7_9PEZI</name>
<sequence>MAPLKSFLAAASLVSLVAAVPAPNVDISGGTTVQQVRKSGYVRNGPLALYKIYLKYHLTPPEDLLNYIKNSSGFSKRSEGSVTATPIDTIDTEYTIPVSIGTPAQVLQMDVDTGSSDFWVFSSETESDEVNGQTIYDPSQSSTSKKLSGDTYSVSYGDGSSSSGEVYTDKVKIAGITVSKQAVEVAEQVSSSFTSDTSSSGLVGLAFDSLNQVSPSAVQTFFGNAQSKLDSPLFTADLKHDAAGSYGFGFIDSSLYTGSITYEDIDSSDGFWSWTSSGYAIGSGSFVSTKITGIADTGTTLMTMPSSIVKAYYKKVSGSYYDSTAAGYIFPCGNTTPSFTFGVGSLRIVIPGSYMSYAAADDDGTYCYGSLQKSSGGTNIFGDVALKSAFVVFNGASSPTIGWATKNL</sequence>
<proteinExistence type="inferred from homology"/>
<feature type="chain" id="PRO_5046221517" description="Peptidase A1 domain-containing protein" evidence="6">
    <location>
        <begin position="20"/>
        <end position="408"/>
    </location>
</feature>
<gene>
    <name evidence="8" type="ORF">SEPCBS57363_005625</name>
</gene>
<dbReference type="InterPro" id="IPR034163">
    <property type="entry name" value="Aspergillopepsin-like_cat_dom"/>
</dbReference>
<feature type="domain" description="Peptidase A1" evidence="7">
    <location>
        <begin position="94"/>
        <end position="404"/>
    </location>
</feature>
<keyword evidence="2 5" id="KW-0645">Protease</keyword>